<feature type="region of interest" description="Disordered" evidence="6">
    <location>
        <begin position="103"/>
        <end position="122"/>
    </location>
</feature>
<proteinExistence type="predicted"/>
<dbReference type="InterPro" id="IPR020894">
    <property type="entry name" value="Cadherin_CS"/>
</dbReference>
<dbReference type="InterPro" id="IPR015919">
    <property type="entry name" value="Cadherin-like_sf"/>
</dbReference>
<dbReference type="PROSITE" id="PS50268">
    <property type="entry name" value="CADHERIN_2"/>
    <property type="match status" value="1"/>
</dbReference>
<dbReference type="EMBL" id="JAHYIQ010000034">
    <property type="protein sequence ID" value="KAK1119814.1"/>
    <property type="molecule type" value="Genomic_DNA"/>
</dbReference>
<sequence>MKSRDLAAGVGARNKGITTEISRIKEKETFLQTVAEGELSPPKGGKRFRDIRLEPDVTVRDDGRPSLSSTTRVVIAVADINDHGPEFEQKFYTVQIPASPYTDKPLFQVRYPPLEPPRHRSS</sequence>
<gene>
    <name evidence="8" type="ORF">K0M31_012892</name>
</gene>
<name>A0AA40KGR0_9HYME</name>
<keyword evidence="2" id="KW-0677">Repeat</keyword>
<evidence type="ECO:0000256" key="3">
    <source>
        <dbReference type="ARBA" id="ARBA00022837"/>
    </source>
</evidence>
<dbReference type="SUPFAM" id="SSF49313">
    <property type="entry name" value="Cadherin-like"/>
    <property type="match status" value="1"/>
</dbReference>
<dbReference type="GO" id="GO:0007156">
    <property type="term" value="P:homophilic cell adhesion via plasma membrane adhesion molecules"/>
    <property type="evidence" value="ECO:0007669"/>
    <property type="project" value="InterPro"/>
</dbReference>
<dbReference type="GO" id="GO:0005886">
    <property type="term" value="C:plasma membrane"/>
    <property type="evidence" value="ECO:0007669"/>
    <property type="project" value="InterPro"/>
</dbReference>
<evidence type="ECO:0000256" key="5">
    <source>
        <dbReference type="PROSITE-ProRule" id="PRU00043"/>
    </source>
</evidence>
<dbReference type="Proteomes" id="UP001177670">
    <property type="component" value="Unassembled WGS sequence"/>
</dbReference>
<keyword evidence="3 5" id="KW-0106">Calcium</keyword>
<dbReference type="PRINTS" id="PR00205">
    <property type="entry name" value="CADHERIN"/>
</dbReference>
<dbReference type="Gene3D" id="2.60.40.60">
    <property type="entry name" value="Cadherins"/>
    <property type="match status" value="1"/>
</dbReference>
<evidence type="ECO:0000313" key="8">
    <source>
        <dbReference type="EMBL" id="KAK1119814.1"/>
    </source>
</evidence>
<dbReference type="AlphaFoldDB" id="A0AA40KGR0"/>
<comment type="subcellular location">
    <subcellularLocation>
        <location evidence="1">Membrane</location>
    </subcellularLocation>
</comment>
<evidence type="ECO:0000256" key="1">
    <source>
        <dbReference type="ARBA" id="ARBA00004370"/>
    </source>
</evidence>
<evidence type="ECO:0000256" key="6">
    <source>
        <dbReference type="SAM" id="MobiDB-lite"/>
    </source>
</evidence>
<feature type="domain" description="Cadherin" evidence="7">
    <location>
        <begin position="57"/>
        <end position="87"/>
    </location>
</feature>
<keyword evidence="4" id="KW-0472">Membrane</keyword>
<dbReference type="GO" id="GO:0005509">
    <property type="term" value="F:calcium ion binding"/>
    <property type="evidence" value="ECO:0007669"/>
    <property type="project" value="UniProtKB-UniRule"/>
</dbReference>
<organism evidence="8 9">
    <name type="scientific">Melipona bicolor</name>
    <dbReference type="NCBI Taxonomy" id="60889"/>
    <lineage>
        <taxon>Eukaryota</taxon>
        <taxon>Metazoa</taxon>
        <taxon>Ecdysozoa</taxon>
        <taxon>Arthropoda</taxon>
        <taxon>Hexapoda</taxon>
        <taxon>Insecta</taxon>
        <taxon>Pterygota</taxon>
        <taxon>Neoptera</taxon>
        <taxon>Endopterygota</taxon>
        <taxon>Hymenoptera</taxon>
        <taxon>Apocrita</taxon>
        <taxon>Aculeata</taxon>
        <taxon>Apoidea</taxon>
        <taxon>Anthophila</taxon>
        <taxon>Apidae</taxon>
        <taxon>Melipona</taxon>
    </lineage>
</organism>
<dbReference type="InterPro" id="IPR002126">
    <property type="entry name" value="Cadherin-like_dom"/>
</dbReference>
<dbReference type="PROSITE" id="PS00232">
    <property type="entry name" value="CADHERIN_1"/>
    <property type="match status" value="1"/>
</dbReference>
<evidence type="ECO:0000259" key="7">
    <source>
        <dbReference type="PROSITE" id="PS50268"/>
    </source>
</evidence>
<evidence type="ECO:0000256" key="4">
    <source>
        <dbReference type="ARBA" id="ARBA00023136"/>
    </source>
</evidence>
<comment type="caution">
    <text evidence="8">The sequence shown here is derived from an EMBL/GenBank/DDBJ whole genome shotgun (WGS) entry which is preliminary data.</text>
</comment>
<evidence type="ECO:0000313" key="9">
    <source>
        <dbReference type="Proteomes" id="UP001177670"/>
    </source>
</evidence>
<accession>A0AA40KGR0</accession>
<evidence type="ECO:0000256" key="2">
    <source>
        <dbReference type="ARBA" id="ARBA00022737"/>
    </source>
</evidence>
<keyword evidence="9" id="KW-1185">Reference proteome</keyword>
<dbReference type="CDD" id="cd11304">
    <property type="entry name" value="Cadherin_repeat"/>
    <property type="match status" value="1"/>
</dbReference>
<reference evidence="8" key="1">
    <citation type="submission" date="2021-10" db="EMBL/GenBank/DDBJ databases">
        <title>Melipona bicolor Genome sequencing and assembly.</title>
        <authorList>
            <person name="Araujo N.S."/>
            <person name="Arias M.C."/>
        </authorList>
    </citation>
    <scope>NUCLEOTIDE SEQUENCE</scope>
    <source>
        <strain evidence="8">USP_2M_L1-L4_2017</strain>
        <tissue evidence="8">Whole body</tissue>
    </source>
</reference>
<protein>
    <recommendedName>
        <fullName evidence="7">Cadherin domain-containing protein</fullName>
    </recommendedName>
</protein>